<feature type="chain" id="PRO_5026266593" evidence="1">
    <location>
        <begin position="22"/>
        <end position="240"/>
    </location>
</feature>
<proteinExistence type="predicted"/>
<name>A0A6G0U7C7_APHGL</name>
<comment type="caution">
    <text evidence="2">The sequence shown here is derived from an EMBL/GenBank/DDBJ whole genome shotgun (WGS) entry which is preliminary data.</text>
</comment>
<keyword evidence="3" id="KW-1185">Reference proteome</keyword>
<feature type="signal peptide" evidence="1">
    <location>
        <begin position="1"/>
        <end position="21"/>
    </location>
</feature>
<dbReference type="AlphaFoldDB" id="A0A6G0U7C7"/>
<protein>
    <submittedName>
        <fullName evidence="2">Uncharacterized protein</fullName>
    </submittedName>
</protein>
<evidence type="ECO:0000313" key="2">
    <source>
        <dbReference type="EMBL" id="KAE9544857.1"/>
    </source>
</evidence>
<accession>A0A6G0U7C7</accession>
<dbReference type="EMBL" id="VYZN01000001">
    <property type="protein sequence ID" value="KAE9544857.1"/>
    <property type="molecule type" value="Genomic_DNA"/>
</dbReference>
<dbReference type="Proteomes" id="UP000475862">
    <property type="component" value="Unassembled WGS sequence"/>
</dbReference>
<evidence type="ECO:0000256" key="1">
    <source>
        <dbReference type="SAM" id="SignalP"/>
    </source>
</evidence>
<evidence type="ECO:0000313" key="3">
    <source>
        <dbReference type="Proteomes" id="UP000475862"/>
    </source>
</evidence>
<organism evidence="2 3">
    <name type="scientific">Aphis glycines</name>
    <name type="common">Soybean aphid</name>
    <dbReference type="NCBI Taxonomy" id="307491"/>
    <lineage>
        <taxon>Eukaryota</taxon>
        <taxon>Metazoa</taxon>
        <taxon>Ecdysozoa</taxon>
        <taxon>Arthropoda</taxon>
        <taxon>Hexapoda</taxon>
        <taxon>Insecta</taxon>
        <taxon>Pterygota</taxon>
        <taxon>Neoptera</taxon>
        <taxon>Paraneoptera</taxon>
        <taxon>Hemiptera</taxon>
        <taxon>Sternorrhyncha</taxon>
        <taxon>Aphidomorpha</taxon>
        <taxon>Aphidoidea</taxon>
        <taxon>Aphididae</taxon>
        <taxon>Aphidini</taxon>
        <taxon>Aphis</taxon>
        <taxon>Aphis</taxon>
    </lineage>
</organism>
<dbReference type="OrthoDB" id="6628062at2759"/>
<reference evidence="2 3" key="1">
    <citation type="submission" date="2019-08" db="EMBL/GenBank/DDBJ databases">
        <title>The genome of the soybean aphid Biotype 1, its phylome, world population structure and adaptation to the North American continent.</title>
        <authorList>
            <person name="Giordano R."/>
            <person name="Donthu R.K."/>
            <person name="Hernandez A.G."/>
            <person name="Wright C.L."/>
            <person name="Zimin A.V."/>
        </authorList>
    </citation>
    <scope>NUCLEOTIDE SEQUENCE [LARGE SCALE GENOMIC DNA]</scope>
    <source>
        <tissue evidence="2">Whole aphids</tissue>
    </source>
</reference>
<gene>
    <name evidence="2" type="ORF">AGLY_000399</name>
</gene>
<keyword evidence="1" id="KW-0732">Signal</keyword>
<sequence>MNSTKLNIALVLLQLTGMCMCQKLGAVYRRPVIPDRQIALAQQQFANEAAQQSVTAGDVYQQYPEQQYNYPTQPYYYPPQQKQTLEKQQQARLEQQQLQLQQLQQLQSPYKQQQQQQQPLSVWDYYQPAAAASPQQYSSEYQQQLLQQLQQQQQSQQQQQQQQQYYQTMEKPLFRPATIPVNEAPAEGPQQQKPNLSLYQQQNGASASQQLPQNPLGVYYSSAADVSKFQFSGNGVSYSY</sequence>